<proteinExistence type="predicted"/>
<protein>
    <recommendedName>
        <fullName evidence="4">YfdX protein</fullName>
    </recommendedName>
</protein>
<evidence type="ECO:0000256" key="1">
    <source>
        <dbReference type="SAM" id="SignalP"/>
    </source>
</evidence>
<dbReference type="Pfam" id="PF10938">
    <property type="entry name" value="YfdX"/>
    <property type="match status" value="1"/>
</dbReference>
<evidence type="ECO:0000313" key="3">
    <source>
        <dbReference type="Proteomes" id="UP000199533"/>
    </source>
</evidence>
<dbReference type="RefSeq" id="WP_090700666.1">
    <property type="nucleotide sequence ID" value="NZ_FOSP01000020.1"/>
</dbReference>
<sequence length="291" mass="32879">MNRNIFTCGVMLAAILLQPSLIFASDSSNGAALKDSAQMGLKHEDTQSRAHKMMAHTNLAKLALRIRLPRQAMHHIEKAQFLNAQLETDYPSQTINSKFTYGKVVYVKNQEVINHYVPVIDDVLLISDYEPIFNQLSRLPFRETSASVVHVSLSMDLDKIKAALDAAVTDIKQQEYNIAQEVLTSAFEGSVINETTIDEPVAAISENLALAKAFLNNKQYDKTRTTFKNVQARLDSISNTKLSEVEKDDINRLSQDFHQLQAELRGKDPMMTQSISDRFDNLRKAFRNWFG</sequence>
<name>A0A1I4DB33_9PROT</name>
<evidence type="ECO:0000313" key="2">
    <source>
        <dbReference type="EMBL" id="SFK91014.1"/>
    </source>
</evidence>
<dbReference type="Proteomes" id="UP000199533">
    <property type="component" value="Unassembled WGS sequence"/>
</dbReference>
<keyword evidence="3" id="KW-1185">Reference proteome</keyword>
<dbReference type="InterPro" id="IPR021236">
    <property type="entry name" value="Uncharacterised_YfdX"/>
</dbReference>
<keyword evidence="1" id="KW-0732">Signal</keyword>
<dbReference type="EMBL" id="FOSP01000020">
    <property type="protein sequence ID" value="SFK91014.1"/>
    <property type="molecule type" value="Genomic_DNA"/>
</dbReference>
<gene>
    <name evidence="2" type="ORF">SAMN05216302_102050</name>
</gene>
<feature type="chain" id="PRO_5011561193" description="YfdX protein" evidence="1">
    <location>
        <begin position="25"/>
        <end position="291"/>
    </location>
</feature>
<accession>A0A1I4DB33</accession>
<evidence type="ECO:0008006" key="4">
    <source>
        <dbReference type="Google" id="ProtNLM"/>
    </source>
</evidence>
<reference evidence="3" key="1">
    <citation type="submission" date="2016-10" db="EMBL/GenBank/DDBJ databases">
        <authorList>
            <person name="Varghese N."/>
            <person name="Submissions S."/>
        </authorList>
    </citation>
    <scope>NUCLEOTIDE SEQUENCE [LARGE SCALE GENOMIC DNA]</scope>
    <source>
        <strain evidence="3">Nm69</strain>
    </source>
</reference>
<dbReference type="AlphaFoldDB" id="A0A1I4DB33"/>
<feature type="signal peptide" evidence="1">
    <location>
        <begin position="1"/>
        <end position="24"/>
    </location>
</feature>
<dbReference type="OrthoDB" id="8543853at2"/>
<organism evidence="2 3">
    <name type="scientific">Nitrosomonas aestuarii</name>
    <dbReference type="NCBI Taxonomy" id="52441"/>
    <lineage>
        <taxon>Bacteria</taxon>
        <taxon>Pseudomonadati</taxon>
        <taxon>Pseudomonadota</taxon>
        <taxon>Betaproteobacteria</taxon>
        <taxon>Nitrosomonadales</taxon>
        <taxon>Nitrosomonadaceae</taxon>
        <taxon>Nitrosomonas</taxon>
    </lineage>
</organism>